<evidence type="ECO:0000256" key="4">
    <source>
        <dbReference type="ARBA" id="ARBA00022989"/>
    </source>
</evidence>
<dbReference type="InterPro" id="IPR007208">
    <property type="entry name" value="MrpF/PhaF-like"/>
</dbReference>
<feature type="transmembrane region" description="Helical" evidence="6">
    <location>
        <begin position="61"/>
        <end position="81"/>
    </location>
</feature>
<comment type="subcellular location">
    <subcellularLocation>
        <location evidence="1">Cell membrane</location>
        <topology evidence="1">Multi-pass membrane protein</topology>
    </subcellularLocation>
</comment>
<feature type="transmembrane region" description="Helical" evidence="6">
    <location>
        <begin position="93"/>
        <end position="115"/>
    </location>
</feature>
<organism evidence="7">
    <name type="scientific">Streptomyces sp. NBC_00119</name>
    <dbReference type="NCBI Taxonomy" id="2975659"/>
    <lineage>
        <taxon>Bacteria</taxon>
        <taxon>Bacillati</taxon>
        <taxon>Actinomycetota</taxon>
        <taxon>Actinomycetes</taxon>
        <taxon>Kitasatosporales</taxon>
        <taxon>Streptomycetaceae</taxon>
        <taxon>Streptomyces</taxon>
    </lineage>
</organism>
<dbReference type="GO" id="GO:0015075">
    <property type="term" value="F:monoatomic ion transmembrane transporter activity"/>
    <property type="evidence" value="ECO:0007669"/>
    <property type="project" value="InterPro"/>
</dbReference>
<evidence type="ECO:0000256" key="3">
    <source>
        <dbReference type="ARBA" id="ARBA00022692"/>
    </source>
</evidence>
<keyword evidence="2" id="KW-1003">Cell membrane</keyword>
<sequence length="156" mass="15761">MNGWLLAAAVVLALGVAPALWGATTGPLRRRVVAQNVAALLVCLVMLLLAQGYARPSYIDLGLVLAVLGPAGTLVYARLLAAELAADPPTARVTRAMTVLSAAAPPLVVLPLCVATGPGRSLVKLLLIGALLTAGNTISGRAVSGTTSLPREAHDG</sequence>
<protein>
    <submittedName>
        <fullName evidence="7">Monovalent cation/H+ antiporter complex subunit F</fullName>
    </submittedName>
</protein>
<keyword evidence="3 6" id="KW-0812">Transmembrane</keyword>
<evidence type="ECO:0000256" key="1">
    <source>
        <dbReference type="ARBA" id="ARBA00004651"/>
    </source>
</evidence>
<dbReference type="AlphaFoldDB" id="A0AAU1UKN7"/>
<dbReference type="EMBL" id="CP108195">
    <property type="protein sequence ID" value="WTS17792.1"/>
    <property type="molecule type" value="Genomic_DNA"/>
</dbReference>
<evidence type="ECO:0000256" key="5">
    <source>
        <dbReference type="ARBA" id="ARBA00023136"/>
    </source>
</evidence>
<accession>A0AAU1UKN7</accession>
<dbReference type="Pfam" id="PF04066">
    <property type="entry name" value="MrpF_PhaF"/>
    <property type="match status" value="1"/>
</dbReference>
<name>A0AAU1UKN7_9ACTN</name>
<gene>
    <name evidence="7" type="ORF">OHU69_46305</name>
</gene>
<evidence type="ECO:0000256" key="2">
    <source>
        <dbReference type="ARBA" id="ARBA00022475"/>
    </source>
</evidence>
<dbReference type="GO" id="GO:0005886">
    <property type="term" value="C:plasma membrane"/>
    <property type="evidence" value="ECO:0007669"/>
    <property type="project" value="UniProtKB-SubCell"/>
</dbReference>
<evidence type="ECO:0000313" key="7">
    <source>
        <dbReference type="EMBL" id="WTS17792.1"/>
    </source>
</evidence>
<evidence type="ECO:0000256" key="6">
    <source>
        <dbReference type="SAM" id="Phobius"/>
    </source>
</evidence>
<reference evidence="7" key="1">
    <citation type="submission" date="2022-10" db="EMBL/GenBank/DDBJ databases">
        <title>The complete genomes of actinobacterial strains from the NBC collection.</title>
        <authorList>
            <person name="Joergensen T.S."/>
            <person name="Alvarez Arevalo M."/>
            <person name="Sterndorff E.B."/>
            <person name="Faurdal D."/>
            <person name="Vuksanovic O."/>
            <person name="Mourched A.-S."/>
            <person name="Charusanti P."/>
            <person name="Shaw S."/>
            <person name="Blin K."/>
            <person name="Weber T."/>
        </authorList>
    </citation>
    <scope>NUCLEOTIDE SEQUENCE</scope>
    <source>
        <strain evidence="7">NBC_00119</strain>
    </source>
</reference>
<keyword evidence="5 6" id="KW-0472">Membrane</keyword>
<keyword evidence="4 6" id="KW-1133">Transmembrane helix</keyword>
<proteinExistence type="predicted"/>
<feature type="transmembrane region" description="Helical" evidence="6">
    <location>
        <begin position="32"/>
        <end position="49"/>
    </location>
</feature>